<feature type="binding site" description="axial binding residue" evidence="9">
    <location>
        <position position="91"/>
    </location>
    <ligand>
        <name>heme</name>
        <dbReference type="ChEBI" id="CHEBI:30413"/>
    </ligand>
    <ligandPart>
        <name>Fe</name>
        <dbReference type="ChEBI" id="CHEBI:18248"/>
    </ligandPart>
</feature>
<gene>
    <name evidence="11" type="ORF">BIW11_06642</name>
</gene>
<comment type="subcellular location">
    <subcellularLocation>
        <location evidence="2">Endoplasmic reticulum membrane</location>
    </subcellularLocation>
</comment>
<organism evidence="11 12">
    <name type="scientific">Tropilaelaps mercedesae</name>
    <dbReference type="NCBI Taxonomy" id="418985"/>
    <lineage>
        <taxon>Eukaryota</taxon>
        <taxon>Metazoa</taxon>
        <taxon>Ecdysozoa</taxon>
        <taxon>Arthropoda</taxon>
        <taxon>Chelicerata</taxon>
        <taxon>Arachnida</taxon>
        <taxon>Acari</taxon>
        <taxon>Parasitiformes</taxon>
        <taxon>Mesostigmata</taxon>
        <taxon>Gamasina</taxon>
        <taxon>Dermanyssoidea</taxon>
        <taxon>Laelapidae</taxon>
        <taxon>Tropilaelaps</taxon>
    </lineage>
</organism>
<evidence type="ECO:0000256" key="6">
    <source>
        <dbReference type="ARBA" id="ARBA00023004"/>
    </source>
</evidence>
<keyword evidence="5" id="KW-0256">Endoplasmic reticulum</keyword>
<dbReference type="PANTHER" id="PTHR24291">
    <property type="entry name" value="CYTOCHROME P450 FAMILY 4"/>
    <property type="match status" value="1"/>
</dbReference>
<keyword evidence="12" id="KW-1185">Reference proteome</keyword>
<dbReference type="InParanoid" id="A0A1V9XXA8"/>
<proteinExistence type="inferred from homology"/>
<dbReference type="PANTHER" id="PTHR24291:SF189">
    <property type="entry name" value="CYTOCHROME P450 4C3-RELATED"/>
    <property type="match status" value="1"/>
</dbReference>
<dbReference type="InterPro" id="IPR001128">
    <property type="entry name" value="Cyt_P450"/>
</dbReference>
<keyword evidence="10" id="KW-0560">Oxidoreductase</keyword>
<dbReference type="STRING" id="418985.A0A1V9XXA8"/>
<evidence type="ECO:0000313" key="11">
    <source>
        <dbReference type="EMBL" id="OQR78081.1"/>
    </source>
</evidence>
<dbReference type="SUPFAM" id="SSF48264">
    <property type="entry name" value="Cytochrome P450"/>
    <property type="match status" value="1"/>
</dbReference>
<dbReference type="GO" id="GO:0005506">
    <property type="term" value="F:iron ion binding"/>
    <property type="evidence" value="ECO:0007669"/>
    <property type="project" value="InterPro"/>
</dbReference>
<keyword evidence="8" id="KW-0472">Membrane</keyword>
<evidence type="ECO:0000256" key="2">
    <source>
        <dbReference type="ARBA" id="ARBA00004586"/>
    </source>
</evidence>
<dbReference type="PROSITE" id="PS00086">
    <property type="entry name" value="CYTOCHROME_P450"/>
    <property type="match status" value="1"/>
</dbReference>
<keyword evidence="6 9" id="KW-0408">Iron</keyword>
<evidence type="ECO:0000256" key="3">
    <source>
        <dbReference type="ARBA" id="ARBA00010617"/>
    </source>
</evidence>
<dbReference type="GO" id="GO:0005789">
    <property type="term" value="C:endoplasmic reticulum membrane"/>
    <property type="evidence" value="ECO:0007669"/>
    <property type="project" value="UniProtKB-SubCell"/>
</dbReference>
<dbReference type="AlphaFoldDB" id="A0A1V9XXA8"/>
<evidence type="ECO:0000256" key="5">
    <source>
        <dbReference type="ARBA" id="ARBA00022824"/>
    </source>
</evidence>
<dbReference type="InterPro" id="IPR002401">
    <property type="entry name" value="Cyt_P450_E_grp-I"/>
</dbReference>
<accession>A0A1V9XXA8</accession>
<dbReference type="EMBL" id="MNPL01002651">
    <property type="protein sequence ID" value="OQR78081.1"/>
    <property type="molecule type" value="Genomic_DNA"/>
</dbReference>
<evidence type="ECO:0000313" key="12">
    <source>
        <dbReference type="Proteomes" id="UP000192247"/>
    </source>
</evidence>
<evidence type="ECO:0000256" key="4">
    <source>
        <dbReference type="ARBA" id="ARBA00022617"/>
    </source>
</evidence>
<comment type="similarity">
    <text evidence="3 10">Belongs to the cytochrome P450 family.</text>
</comment>
<evidence type="ECO:0000256" key="1">
    <source>
        <dbReference type="ARBA" id="ARBA00001971"/>
    </source>
</evidence>
<evidence type="ECO:0000256" key="8">
    <source>
        <dbReference type="ARBA" id="ARBA00023136"/>
    </source>
</evidence>
<keyword evidence="9 10" id="KW-0479">Metal-binding</keyword>
<dbReference type="Pfam" id="PF00067">
    <property type="entry name" value="p450"/>
    <property type="match status" value="1"/>
</dbReference>
<dbReference type="InterPro" id="IPR017972">
    <property type="entry name" value="Cyt_P450_CS"/>
</dbReference>
<dbReference type="PRINTS" id="PR00463">
    <property type="entry name" value="EP450I"/>
</dbReference>
<keyword evidence="7 10" id="KW-0503">Monooxygenase</keyword>
<feature type="non-terminal residue" evidence="11">
    <location>
        <position position="1"/>
    </location>
</feature>
<comment type="caution">
    <text evidence="11">The sequence shown here is derived from an EMBL/GenBank/DDBJ whole genome shotgun (WGS) entry which is preliminary data.</text>
</comment>
<dbReference type="InterPro" id="IPR050196">
    <property type="entry name" value="Cytochrome_P450_Monoox"/>
</dbReference>
<sequence length="145" mass="16633">FQESQRLYPSVPVIGRTLTEDLVVGNFHLPAGSDVFVFVTALHRDPQYFPDPLRYDPTRFLTEEDDGQRESQQTARHPFAYVPFSAGQRNCIGQRFAMLEEKMLLTSVLRRFTCESLEPFDKVPVTAELVSRPLNGLPMKFTLRP</sequence>
<dbReference type="GO" id="GO:0020037">
    <property type="term" value="F:heme binding"/>
    <property type="evidence" value="ECO:0007669"/>
    <property type="project" value="InterPro"/>
</dbReference>
<dbReference type="OrthoDB" id="2023at2759"/>
<protein>
    <submittedName>
        <fullName evidence="11">Cytochrome P450 4V2-like</fullName>
    </submittedName>
</protein>
<evidence type="ECO:0000256" key="10">
    <source>
        <dbReference type="RuleBase" id="RU000461"/>
    </source>
</evidence>
<reference evidence="11 12" key="1">
    <citation type="journal article" date="2017" name="Gigascience">
        <title>Draft genome of the honey bee ectoparasitic mite, Tropilaelaps mercedesae, is shaped by the parasitic life history.</title>
        <authorList>
            <person name="Dong X."/>
            <person name="Armstrong S.D."/>
            <person name="Xia D."/>
            <person name="Makepeace B.L."/>
            <person name="Darby A.C."/>
            <person name="Kadowaki T."/>
        </authorList>
    </citation>
    <scope>NUCLEOTIDE SEQUENCE [LARGE SCALE GENOMIC DNA]</scope>
    <source>
        <strain evidence="11">Wuxi-XJTLU</strain>
    </source>
</reference>
<evidence type="ECO:0000256" key="9">
    <source>
        <dbReference type="PIRSR" id="PIRSR602401-1"/>
    </source>
</evidence>
<keyword evidence="4 9" id="KW-0349">Heme</keyword>
<dbReference type="Gene3D" id="1.10.630.10">
    <property type="entry name" value="Cytochrome P450"/>
    <property type="match status" value="1"/>
</dbReference>
<dbReference type="InterPro" id="IPR036396">
    <property type="entry name" value="Cyt_P450_sf"/>
</dbReference>
<dbReference type="Proteomes" id="UP000192247">
    <property type="component" value="Unassembled WGS sequence"/>
</dbReference>
<name>A0A1V9XXA8_9ACAR</name>
<comment type="cofactor">
    <cofactor evidence="1 9">
        <name>heme</name>
        <dbReference type="ChEBI" id="CHEBI:30413"/>
    </cofactor>
</comment>
<dbReference type="GO" id="GO:0004497">
    <property type="term" value="F:monooxygenase activity"/>
    <property type="evidence" value="ECO:0007669"/>
    <property type="project" value="UniProtKB-KW"/>
</dbReference>
<evidence type="ECO:0000256" key="7">
    <source>
        <dbReference type="ARBA" id="ARBA00023033"/>
    </source>
</evidence>
<dbReference type="GO" id="GO:0016705">
    <property type="term" value="F:oxidoreductase activity, acting on paired donors, with incorporation or reduction of molecular oxygen"/>
    <property type="evidence" value="ECO:0007669"/>
    <property type="project" value="InterPro"/>
</dbReference>